<organism evidence="2">
    <name type="scientific">Philometroides sanguineus</name>
    <dbReference type="NCBI Taxonomy" id="378106"/>
    <lineage>
        <taxon>Eukaryota</taxon>
        <taxon>Metazoa</taxon>
        <taxon>Ecdysozoa</taxon>
        <taxon>Nematoda</taxon>
        <taxon>Chromadorea</taxon>
        <taxon>Rhabditida</taxon>
        <taxon>Spirurina</taxon>
        <taxon>Dracunculoidea</taxon>
        <taxon>Philometridae</taxon>
        <taxon>Philometroides</taxon>
    </lineage>
</organism>
<feature type="transmembrane region" description="Helical" evidence="1">
    <location>
        <begin position="142"/>
        <end position="169"/>
    </location>
</feature>
<keyword evidence="2" id="KW-0496">Mitochondrion</keyword>
<keyword evidence="1" id="KW-0472">Membrane</keyword>
<reference evidence="2" key="1">
    <citation type="journal article" date="2014" name="Mitochondrial DNA">
        <title>Complete mitochondrial genome of Philometra carassii (Nematoda: Philometridae).</title>
        <authorList>
            <person name="Su Y.B."/>
            <person name="Kong S.C."/>
            <person name="Wang L.X."/>
            <person name="Chen L."/>
            <person name="Fang R."/>
        </authorList>
    </citation>
    <scope>NUCLEOTIDE SEQUENCE</scope>
</reference>
<feature type="transmembrane region" description="Helical" evidence="1">
    <location>
        <begin position="102"/>
        <end position="122"/>
    </location>
</feature>
<dbReference type="AlphaFoldDB" id="A0A0U1XDU9"/>
<feature type="transmembrane region" description="Helical" evidence="1">
    <location>
        <begin position="68"/>
        <end position="90"/>
    </location>
</feature>
<feature type="transmembrane region" description="Helical" evidence="1">
    <location>
        <begin position="44"/>
        <end position="62"/>
    </location>
</feature>
<sequence length="262" mass="30169">MVSNIIIWWSVFVMSAIVFIWMGKMFGSVSGIVNYFIIQESMGLLFLFLSGSMLQFMLLLIKSGVSPFHFWIFSVGLDLKDFMLMWFLVIQKLPFIPVIACLYEWVYFYVLVLGLFICHLQYFVLSSDSKMVMISSTESFGWLILLLCWGYWSYLVLVGFYMMAMMILLGGLSKDFYAGSIGWEGVLMFMNFPLGLVFLSKYYAISLLSSQNFLLLLLFFSVVLVYMCLMLWVLCLMMTKGGPWGSKMSIYLIGLTSVLMLI</sequence>
<protein>
    <submittedName>
        <fullName evidence="2">NADH dehydrogenase subunit 2</fullName>
    </submittedName>
</protein>
<gene>
    <name evidence="2" type="primary">nad2</name>
</gene>
<evidence type="ECO:0000256" key="1">
    <source>
        <dbReference type="SAM" id="Phobius"/>
    </source>
</evidence>
<proteinExistence type="predicted"/>
<feature type="transmembrane region" description="Helical" evidence="1">
    <location>
        <begin position="6"/>
        <end position="23"/>
    </location>
</feature>
<accession>A0A0U1XDU9</accession>
<keyword evidence="1" id="KW-0812">Transmembrane</keyword>
<feature type="transmembrane region" description="Helical" evidence="1">
    <location>
        <begin position="215"/>
        <end position="238"/>
    </location>
</feature>
<feature type="transmembrane region" description="Helical" evidence="1">
    <location>
        <begin position="181"/>
        <end position="203"/>
    </location>
</feature>
<dbReference type="EMBL" id="KM111526">
    <property type="protein sequence ID" value="AIN37111.1"/>
    <property type="molecule type" value="Genomic_DNA"/>
</dbReference>
<name>A0A0U1XDU9_9BILA</name>
<evidence type="ECO:0000313" key="2">
    <source>
        <dbReference type="EMBL" id="AIN37111.1"/>
    </source>
</evidence>
<keyword evidence="1" id="KW-1133">Transmembrane helix</keyword>
<geneLocation type="mitochondrion" evidence="2"/>